<keyword evidence="2" id="KW-1185">Reference proteome</keyword>
<organism evidence="1 2">
    <name type="scientific">Penicillium thymicola</name>
    <dbReference type="NCBI Taxonomy" id="293382"/>
    <lineage>
        <taxon>Eukaryota</taxon>
        <taxon>Fungi</taxon>
        <taxon>Dikarya</taxon>
        <taxon>Ascomycota</taxon>
        <taxon>Pezizomycotina</taxon>
        <taxon>Eurotiomycetes</taxon>
        <taxon>Eurotiomycetidae</taxon>
        <taxon>Eurotiales</taxon>
        <taxon>Aspergillaceae</taxon>
        <taxon>Penicillium</taxon>
    </lineage>
</organism>
<accession>A0AAI9TMQ9</accession>
<evidence type="ECO:0000313" key="1">
    <source>
        <dbReference type="EMBL" id="KAJ9489877.1"/>
    </source>
</evidence>
<dbReference type="AlphaFoldDB" id="A0AAI9TMQ9"/>
<evidence type="ECO:0000313" key="2">
    <source>
        <dbReference type="Proteomes" id="UP001227192"/>
    </source>
</evidence>
<proteinExistence type="predicted"/>
<name>A0AAI9TMQ9_PENTH</name>
<protein>
    <submittedName>
        <fullName evidence="1">Uncharacterized protein</fullName>
    </submittedName>
</protein>
<sequence length="119" mass="13293">MATGNMTAKLGVKFVEAVQSITNEAAEKLHQASSAVNETQNVQASASVSDYNQWAEWLARLEHPRALEQRAIHENTSHWRTAGEQYISESPNPQNLAYGSTMLREFQPTEYDLVSGLQE</sequence>
<comment type="caution">
    <text evidence="1">The sequence shown here is derived from an EMBL/GenBank/DDBJ whole genome shotgun (WGS) entry which is preliminary data.</text>
</comment>
<dbReference type="Proteomes" id="UP001227192">
    <property type="component" value="Unassembled WGS sequence"/>
</dbReference>
<dbReference type="EMBL" id="LACB01000072">
    <property type="protein sequence ID" value="KAJ9489877.1"/>
    <property type="molecule type" value="Genomic_DNA"/>
</dbReference>
<gene>
    <name evidence="1" type="ORF">VN97_g3393</name>
</gene>
<reference evidence="1" key="1">
    <citation type="submission" date="2015-06" db="EMBL/GenBank/DDBJ databases">
        <authorList>
            <person name="Nguyen H."/>
        </authorList>
    </citation>
    <scope>NUCLEOTIDE SEQUENCE</scope>
    <source>
        <strain evidence="1">DAOM 180753</strain>
    </source>
</reference>
<reference evidence="1" key="2">
    <citation type="journal article" date="2016" name="Fungal Biol.">
        <title>Ochratoxin A production by Penicillium thymicola.</title>
        <authorList>
            <person name="Nguyen H.D.T."/>
            <person name="McMullin D.R."/>
            <person name="Ponomareva E."/>
            <person name="Riley R."/>
            <person name="Pomraning K.R."/>
            <person name="Baker S.E."/>
            <person name="Seifert K.A."/>
        </authorList>
    </citation>
    <scope>NUCLEOTIDE SEQUENCE</scope>
    <source>
        <strain evidence="1">DAOM 180753</strain>
    </source>
</reference>